<dbReference type="InterPro" id="IPR013927">
    <property type="entry name" value="TF_Opi1_Ccg-8"/>
</dbReference>
<dbReference type="AlphaFoldDB" id="A0A9P7S2A1"/>
<evidence type="ECO:0000313" key="3">
    <source>
        <dbReference type="Proteomes" id="UP001049176"/>
    </source>
</evidence>
<dbReference type="PANTHER" id="PTHR38406:SF1">
    <property type="entry name" value="TRANSCRIPTIONAL REPRESSOR OPI1"/>
    <property type="match status" value="1"/>
</dbReference>
<feature type="region of interest" description="Disordered" evidence="1">
    <location>
        <begin position="600"/>
        <end position="684"/>
    </location>
</feature>
<proteinExistence type="predicted"/>
<protein>
    <recommendedName>
        <fullName evidence="4">Opi1-domain-containing protein</fullName>
    </recommendedName>
</protein>
<comment type="caution">
    <text evidence="2">The sequence shown here is derived from an EMBL/GenBank/DDBJ whole genome shotgun (WGS) entry which is preliminary data.</text>
</comment>
<feature type="region of interest" description="Disordered" evidence="1">
    <location>
        <begin position="42"/>
        <end position="88"/>
    </location>
</feature>
<feature type="compositionally biased region" description="Low complexity" evidence="1">
    <location>
        <begin position="12"/>
        <end position="24"/>
    </location>
</feature>
<dbReference type="GO" id="GO:0030968">
    <property type="term" value="P:endoplasmic reticulum unfolded protein response"/>
    <property type="evidence" value="ECO:0007669"/>
    <property type="project" value="TreeGrafter"/>
</dbReference>
<dbReference type="PANTHER" id="PTHR38406">
    <property type="entry name" value="TRANSCRIPTIONAL REPRESSOR OPI1"/>
    <property type="match status" value="1"/>
</dbReference>
<dbReference type="GO" id="GO:0008654">
    <property type="term" value="P:phospholipid biosynthetic process"/>
    <property type="evidence" value="ECO:0007669"/>
    <property type="project" value="TreeGrafter"/>
</dbReference>
<feature type="compositionally biased region" description="Low complexity" evidence="1">
    <location>
        <begin position="255"/>
        <end position="267"/>
    </location>
</feature>
<keyword evidence="3" id="KW-1185">Reference proteome</keyword>
<feature type="region of interest" description="Disordered" evidence="1">
    <location>
        <begin position="461"/>
        <end position="554"/>
    </location>
</feature>
<dbReference type="RefSeq" id="XP_043009723.1">
    <property type="nucleotide sequence ID" value="XM_043151643.1"/>
</dbReference>
<reference evidence="2" key="1">
    <citation type="journal article" date="2021" name="Genome Biol. Evol.">
        <title>The assembled and annotated genome of the fairy-ring fungus Marasmius oreades.</title>
        <authorList>
            <person name="Hiltunen M."/>
            <person name="Ament-Velasquez S.L."/>
            <person name="Johannesson H."/>
        </authorList>
    </citation>
    <scope>NUCLEOTIDE SEQUENCE</scope>
    <source>
        <strain evidence="2">03SP1</strain>
    </source>
</reference>
<evidence type="ECO:0000313" key="2">
    <source>
        <dbReference type="EMBL" id="KAG7093253.1"/>
    </source>
</evidence>
<feature type="compositionally biased region" description="Basic and acidic residues" evidence="1">
    <location>
        <begin position="400"/>
        <end position="411"/>
    </location>
</feature>
<dbReference type="GO" id="GO:0003714">
    <property type="term" value="F:transcription corepressor activity"/>
    <property type="evidence" value="ECO:0007669"/>
    <property type="project" value="InterPro"/>
</dbReference>
<feature type="compositionally biased region" description="Low complexity" evidence="1">
    <location>
        <begin position="668"/>
        <end position="684"/>
    </location>
</feature>
<name>A0A9P7S2A1_9AGAR</name>
<accession>A0A9P7S2A1</accession>
<sequence>MIANDTQRPTHSPGSSVSLSSTLLDDQDEDVQIAVRALGDMRNGGVSKSYGPYTQSEASMSSPRTTSSLSTSSLPIDEGPAETSTESDFASRVAHLPLVHGALRMYEQGKASSRVVKYGAEIMESSMKTISRPVIDRLPSNTVDGILDRFRPQHSPVSPRSLETQRHHHEGADSYDGDATSSNRHEENSIPRLTYDGAAVGSWLYKTPPYNHRPPDNLRRRRSSSALSIEEHSTSSHSITPTMTMSDLHDGDYGGSSRAGTSSSVSGPFFASGTRRGRFRSPSQPERSAHSPPQERETQLTTTSRLQVFLTQASGLSVAWSAESMKRLRYCLTWLHWAIDHIDSQINFLRDFTISLQQQYLETVEEEEGHGISPTTPTQATTRRPRRRPHTRTPSTVSISEEHQRKLNDARKDVVQTIRQVVSVVSKYAGEAALPEPAKRHVKGFILMLPRRWAEAVRCGGGASASGALPPSSGSGPSEAEREIVNAAASGRAVSGRRYHGSRLRERGVSSTAASPASSRATSPSASPRIPLRGMHEAGGSGANDGSRTMSASSAMATTQKVLVLAMESLDMMKNVTGVVKKSLDAADQWVETMRRYGLQGSQTDGEIPMDDRQLPPPAQEGSQSYFSNGEHPRYHEYHDGDALSPLNLSRRGSVESFPLPPPDSPYSTHSTLTGTGSTPGTPGFTALKVPHSKLDTLSPDVPGSMGRMTLMDGDTTVKREDESEKLMKMDVDVDT</sequence>
<feature type="region of interest" description="Disordered" evidence="1">
    <location>
        <begin position="206"/>
        <end position="303"/>
    </location>
</feature>
<feature type="compositionally biased region" description="Basic and acidic residues" evidence="1">
    <location>
        <begin position="287"/>
        <end position="298"/>
    </location>
</feature>
<dbReference type="GO" id="GO:0005783">
    <property type="term" value="C:endoplasmic reticulum"/>
    <property type="evidence" value="ECO:0007669"/>
    <property type="project" value="TreeGrafter"/>
</dbReference>
<feature type="compositionally biased region" description="Low complexity" evidence="1">
    <location>
        <begin position="56"/>
        <end position="73"/>
    </location>
</feature>
<feature type="compositionally biased region" description="Low complexity" evidence="1">
    <location>
        <begin position="235"/>
        <end position="246"/>
    </location>
</feature>
<feature type="region of interest" description="Disordered" evidence="1">
    <location>
        <begin position="1"/>
        <end position="26"/>
    </location>
</feature>
<evidence type="ECO:0008006" key="4">
    <source>
        <dbReference type="Google" id="ProtNLM"/>
    </source>
</evidence>
<dbReference type="Pfam" id="PF08618">
    <property type="entry name" value="Opi1"/>
    <property type="match status" value="1"/>
</dbReference>
<dbReference type="GO" id="GO:0005634">
    <property type="term" value="C:nucleus"/>
    <property type="evidence" value="ECO:0007669"/>
    <property type="project" value="TreeGrafter"/>
</dbReference>
<dbReference type="EMBL" id="CM032184">
    <property type="protein sequence ID" value="KAG7093253.1"/>
    <property type="molecule type" value="Genomic_DNA"/>
</dbReference>
<feature type="compositionally biased region" description="Basic and acidic residues" evidence="1">
    <location>
        <begin position="631"/>
        <end position="642"/>
    </location>
</feature>
<feature type="region of interest" description="Disordered" evidence="1">
    <location>
        <begin position="145"/>
        <end position="193"/>
    </location>
</feature>
<dbReference type="GeneID" id="66076013"/>
<feature type="compositionally biased region" description="Polar residues" evidence="1">
    <location>
        <begin position="1"/>
        <end position="10"/>
    </location>
</feature>
<dbReference type="OrthoDB" id="2441642at2759"/>
<dbReference type="GO" id="GO:0006357">
    <property type="term" value="P:regulation of transcription by RNA polymerase II"/>
    <property type="evidence" value="ECO:0007669"/>
    <property type="project" value="TreeGrafter"/>
</dbReference>
<organism evidence="2 3">
    <name type="scientific">Marasmius oreades</name>
    <name type="common">fairy-ring Marasmius</name>
    <dbReference type="NCBI Taxonomy" id="181124"/>
    <lineage>
        <taxon>Eukaryota</taxon>
        <taxon>Fungi</taxon>
        <taxon>Dikarya</taxon>
        <taxon>Basidiomycota</taxon>
        <taxon>Agaricomycotina</taxon>
        <taxon>Agaricomycetes</taxon>
        <taxon>Agaricomycetidae</taxon>
        <taxon>Agaricales</taxon>
        <taxon>Marasmiineae</taxon>
        <taxon>Marasmiaceae</taxon>
        <taxon>Marasmius</taxon>
    </lineage>
</organism>
<dbReference type="Proteomes" id="UP001049176">
    <property type="component" value="Chromosome 4"/>
</dbReference>
<feature type="region of interest" description="Disordered" evidence="1">
    <location>
        <begin position="697"/>
        <end position="722"/>
    </location>
</feature>
<gene>
    <name evidence="2" type="ORF">E1B28_006937</name>
</gene>
<feature type="region of interest" description="Disordered" evidence="1">
    <location>
        <begin position="364"/>
        <end position="411"/>
    </location>
</feature>
<evidence type="ECO:0000256" key="1">
    <source>
        <dbReference type="SAM" id="MobiDB-lite"/>
    </source>
</evidence>
<feature type="compositionally biased region" description="Low complexity" evidence="1">
    <location>
        <begin position="465"/>
        <end position="478"/>
    </location>
</feature>
<feature type="compositionally biased region" description="Low complexity" evidence="1">
    <location>
        <begin position="510"/>
        <end position="529"/>
    </location>
</feature>